<sequence length="266" mass="30334">MAESRMRLGSIPPRLRDDNSGLKATPRRGLAEVRNTPLPSATADKKSTRAFGGNTPSRLDGALSSMRKTSNALQIYEDPEQSKVSAESVAKMTMDVLEEEIDTCERDPSKDEETLEDFIMEREKEIPSLVEGDLSISHWKKDEESLEKAIEMEKEVSVEGEKTSLVDTVDDDLKTLVFGYEDADLSIYHYSSDDWSEDEDEEEEEEEESSGGVREYFDRSFNLSNDFENQWESLQLDAHDSDTEMESERGYGSIYQNTVIDYKMIW</sequence>
<keyword evidence="3" id="KW-1185">Reference proteome</keyword>
<feature type="region of interest" description="Disordered" evidence="1">
    <location>
        <begin position="1"/>
        <end position="62"/>
    </location>
</feature>
<protein>
    <recommendedName>
        <fullName evidence="4">RNA polymerase II nuclear localization protein SLC7A6OS</fullName>
    </recommendedName>
</protein>
<name>A0AAV5WNX9_9BILA</name>
<evidence type="ECO:0008006" key="4">
    <source>
        <dbReference type="Google" id="ProtNLM"/>
    </source>
</evidence>
<evidence type="ECO:0000313" key="2">
    <source>
        <dbReference type="EMBL" id="GMT32661.1"/>
    </source>
</evidence>
<evidence type="ECO:0000256" key="1">
    <source>
        <dbReference type="SAM" id="MobiDB-lite"/>
    </source>
</evidence>
<reference evidence="2" key="1">
    <citation type="submission" date="2023-10" db="EMBL/GenBank/DDBJ databases">
        <title>Genome assembly of Pristionchus species.</title>
        <authorList>
            <person name="Yoshida K."/>
            <person name="Sommer R.J."/>
        </authorList>
    </citation>
    <scope>NUCLEOTIDE SEQUENCE</scope>
    <source>
        <strain evidence="2">RS5133</strain>
    </source>
</reference>
<dbReference type="Proteomes" id="UP001432322">
    <property type="component" value="Unassembled WGS sequence"/>
</dbReference>
<comment type="caution">
    <text evidence="2">The sequence shown here is derived from an EMBL/GenBank/DDBJ whole genome shotgun (WGS) entry which is preliminary data.</text>
</comment>
<accession>A0AAV5WNX9</accession>
<proteinExistence type="predicted"/>
<feature type="region of interest" description="Disordered" evidence="1">
    <location>
        <begin position="191"/>
        <end position="215"/>
    </location>
</feature>
<evidence type="ECO:0000313" key="3">
    <source>
        <dbReference type="Proteomes" id="UP001432322"/>
    </source>
</evidence>
<feature type="compositionally biased region" description="Acidic residues" evidence="1">
    <location>
        <begin position="194"/>
        <end position="209"/>
    </location>
</feature>
<dbReference type="EMBL" id="BTSY01000006">
    <property type="protein sequence ID" value="GMT32661.1"/>
    <property type="molecule type" value="Genomic_DNA"/>
</dbReference>
<gene>
    <name evidence="2" type="ORF">PFISCL1PPCAC_23958</name>
</gene>
<dbReference type="AlphaFoldDB" id="A0AAV5WNX9"/>
<organism evidence="2 3">
    <name type="scientific">Pristionchus fissidentatus</name>
    <dbReference type="NCBI Taxonomy" id="1538716"/>
    <lineage>
        <taxon>Eukaryota</taxon>
        <taxon>Metazoa</taxon>
        <taxon>Ecdysozoa</taxon>
        <taxon>Nematoda</taxon>
        <taxon>Chromadorea</taxon>
        <taxon>Rhabditida</taxon>
        <taxon>Rhabditina</taxon>
        <taxon>Diplogasteromorpha</taxon>
        <taxon>Diplogasteroidea</taxon>
        <taxon>Neodiplogasteridae</taxon>
        <taxon>Pristionchus</taxon>
    </lineage>
</organism>